<evidence type="ECO:0000313" key="2">
    <source>
        <dbReference type="EMBL" id="BDG60424.1"/>
    </source>
</evidence>
<evidence type="ECO:0000259" key="1">
    <source>
        <dbReference type="Pfam" id="PF20114"/>
    </source>
</evidence>
<gene>
    <name evidence="2" type="ORF">caldi_15140</name>
</gene>
<organism evidence="2 3">
    <name type="scientific">Caldinitratiruptor microaerophilus</name>
    <dbReference type="NCBI Taxonomy" id="671077"/>
    <lineage>
        <taxon>Bacteria</taxon>
        <taxon>Bacillati</taxon>
        <taxon>Bacillota</taxon>
        <taxon>Clostridia</taxon>
        <taxon>Eubacteriales</taxon>
        <taxon>Symbiobacteriaceae</taxon>
        <taxon>Caldinitratiruptor</taxon>
    </lineage>
</organism>
<evidence type="ECO:0000313" key="3">
    <source>
        <dbReference type="Proteomes" id="UP001163687"/>
    </source>
</evidence>
<name>A0AA35G9L6_9FIRM</name>
<dbReference type="Pfam" id="PF20114">
    <property type="entry name" value="DUF6504"/>
    <property type="match status" value="1"/>
</dbReference>
<proteinExistence type="predicted"/>
<keyword evidence="3" id="KW-1185">Reference proteome</keyword>
<reference evidence="2" key="1">
    <citation type="submission" date="2022-03" db="EMBL/GenBank/DDBJ databases">
        <title>Complete genome sequence of Caldinitratiruptor microaerophilus.</title>
        <authorList>
            <person name="Mukaiyama R."/>
            <person name="Nishiyama T."/>
            <person name="Ueda K."/>
        </authorList>
    </citation>
    <scope>NUCLEOTIDE SEQUENCE</scope>
    <source>
        <strain evidence="2">JCM 16183</strain>
    </source>
</reference>
<accession>A0AA35G9L6</accession>
<dbReference type="KEGG" id="cmic:caldi_15140"/>
<dbReference type="RefSeq" id="WP_264844449.1">
    <property type="nucleotide sequence ID" value="NZ_AP025628.1"/>
</dbReference>
<dbReference type="EMBL" id="AP025628">
    <property type="protein sequence ID" value="BDG60424.1"/>
    <property type="molecule type" value="Genomic_DNA"/>
</dbReference>
<dbReference type="Proteomes" id="UP001163687">
    <property type="component" value="Chromosome"/>
</dbReference>
<protein>
    <recommendedName>
        <fullName evidence="1">DUF6504 domain-containing protein</fullName>
    </recommendedName>
</protein>
<sequence length="82" mass="9657">MTRLVRRPIPTPERDPAGVPRAFVWRGRRLAIAAVLDSWRDAGIWWEGEAEKTFWRVQVADGGIYELWEDSTGRWAVYRVWD</sequence>
<feature type="domain" description="DUF6504" evidence="1">
    <location>
        <begin position="17"/>
        <end position="82"/>
    </location>
</feature>
<dbReference type="AlphaFoldDB" id="A0AA35G9L6"/>
<dbReference type="InterPro" id="IPR045443">
    <property type="entry name" value="DUF6504"/>
</dbReference>